<evidence type="ECO:0000256" key="4">
    <source>
        <dbReference type="ARBA" id="ARBA00023163"/>
    </source>
</evidence>
<keyword evidence="2" id="KW-0805">Transcription regulation</keyword>
<dbReference type="GO" id="GO:0005634">
    <property type="term" value="C:nucleus"/>
    <property type="evidence" value="ECO:0007669"/>
    <property type="project" value="TreeGrafter"/>
</dbReference>
<dbReference type="InterPro" id="IPR007219">
    <property type="entry name" value="XnlR_reg_dom"/>
</dbReference>
<keyword evidence="3" id="KW-0238">DNA-binding</keyword>
<dbReference type="PANTHER" id="PTHR47424">
    <property type="entry name" value="REGULATORY PROTEIN GAL4"/>
    <property type="match status" value="1"/>
</dbReference>
<evidence type="ECO:0000313" key="8">
    <source>
        <dbReference type="EMBL" id="CEO51175.1"/>
    </source>
</evidence>
<dbReference type="Pfam" id="PF00172">
    <property type="entry name" value="Zn_clus"/>
    <property type="match status" value="1"/>
</dbReference>
<organism evidence="8">
    <name type="scientific">Bionectria ochroleuca</name>
    <name type="common">Gliocladium roseum</name>
    <dbReference type="NCBI Taxonomy" id="29856"/>
    <lineage>
        <taxon>Eukaryota</taxon>
        <taxon>Fungi</taxon>
        <taxon>Dikarya</taxon>
        <taxon>Ascomycota</taxon>
        <taxon>Pezizomycotina</taxon>
        <taxon>Sordariomycetes</taxon>
        <taxon>Hypocreomycetidae</taxon>
        <taxon>Hypocreales</taxon>
        <taxon>Bionectriaceae</taxon>
        <taxon>Clonostachys</taxon>
    </lineage>
</organism>
<sequence length="802" mass="89951">MSLAQGTTPPSLEEPSKSPAIEEPISPELSVRVDGQRKSGSLRKRQKISLACEECRARKIKCDGLRPECSACRQAPKGIRACRYLSEPSRLSGHKRAMQSLHDRLAYLEAKLREAEAHKSAESIDGSNKEQDEEPVSIQSHLLTLDPFPLPRTHFETSPPIIDPNLLPAAHEVLKSPTSLGANDMVNNEGLVSHNNSTAVNAMGITCVGSDIVTDTDMSSEFYGEPSAASLLNDIQHHSHQASIPSTRGRDSLSRYSQTPRHTLSMHPSGDNDDFHLPPRFVADDLLKLYRIRVQSIYPFLCWPIFMEAYNRLWLSDSDVKNMPQLTGIGLGGPNCSIPVFYCALNAAFALAIHFTDAPANERKERAAPFVRRSRHLMRLDFLDHGDLSTIQALLILARYLQNTGLSTRCWNVVGTAHRMAQGLGLHLEVNRGAATELETDIRRRVWHSCVCLETVAGMLTGRPCSNPDVAKVPFPDLLDTVVSEPSSPEKTNQGDPDTSSAMFFTHAIKLNQILNRILRKVYGSSKMLDESSWSHDNEESYLAQQLASIIVLDQELDRFKAELPDSLSVLKDASLTHDDDMLAHQRHVLHTRFLHIRSLLYRPLLVQVYRKMKVGGKTNWHKTSLNTLNRAFVEKCSLACIDTAQALINHISTTARPIYGGSPWFTSYYMYHAAMVIILADICYSDLHYPNHDSYHKSWQMCQSFFHRMLERDSEASQYFRVLECLSRSVGSMHETSEDNEAALESGTLRQWHHDFAFDNIPSSALDQILTLADGELMLSMNNDIGAEPSVNNNQLWTLFK</sequence>
<evidence type="ECO:0000256" key="6">
    <source>
        <dbReference type="SAM" id="MobiDB-lite"/>
    </source>
</evidence>
<evidence type="ECO:0000256" key="5">
    <source>
        <dbReference type="ARBA" id="ARBA00023242"/>
    </source>
</evidence>
<dbReference type="PANTHER" id="PTHR47424:SF3">
    <property type="entry name" value="REGULATORY PROTEIN GAL4"/>
    <property type="match status" value="1"/>
</dbReference>
<dbReference type="GO" id="GO:0000981">
    <property type="term" value="F:DNA-binding transcription factor activity, RNA polymerase II-specific"/>
    <property type="evidence" value="ECO:0007669"/>
    <property type="project" value="InterPro"/>
</dbReference>
<keyword evidence="1" id="KW-0479">Metal-binding</keyword>
<dbReference type="CDD" id="cd00067">
    <property type="entry name" value="GAL4"/>
    <property type="match status" value="1"/>
</dbReference>
<dbReference type="InterPro" id="IPR051127">
    <property type="entry name" value="Fungal_SecMet_Regulators"/>
</dbReference>
<dbReference type="SMART" id="SM00066">
    <property type="entry name" value="GAL4"/>
    <property type="match status" value="1"/>
</dbReference>
<dbReference type="SUPFAM" id="SSF57701">
    <property type="entry name" value="Zn2/Cys6 DNA-binding domain"/>
    <property type="match status" value="1"/>
</dbReference>
<proteinExistence type="predicted"/>
<evidence type="ECO:0000256" key="3">
    <source>
        <dbReference type="ARBA" id="ARBA00023125"/>
    </source>
</evidence>
<accession>A0A0B7K882</accession>
<dbReference type="CDD" id="cd12148">
    <property type="entry name" value="fungal_TF_MHR"/>
    <property type="match status" value="1"/>
</dbReference>
<feature type="region of interest" description="Disordered" evidence="6">
    <location>
        <begin position="1"/>
        <end position="43"/>
    </location>
</feature>
<dbReference type="GO" id="GO:0000978">
    <property type="term" value="F:RNA polymerase II cis-regulatory region sequence-specific DNA binding"/>
    <property type="evidence" value="ECO:0007669"/>
    <property type="project" value="TreeGrafter"/>
</dbReference>
<keyword evidence="5" id="KW-0539">Nucleus</keyword>
<dbReference type="PROSITE" id="PS50048">
    <property type="entry name" value="ZN2_CY6_FUNGAL_2"/>
    <property type="match status" value="1"/>
</dbReference>
<name>A0A0B7K882_BIOOC</name>
<dbReference type="InterPro" id="IPR001138">
    <property type="entry name" value="Zn2Cys6_DnaBD"/>
</dbReference>
<keyword evidence="4" id="KW-0804">Transcription</keyword>
<feature type="domain" description="Zn(2)-C6 fungal-type" evidence="7">
    <location>
        <begin position="51"/>
        <end position="84"/>
    </location>
</feature>
<evidence type="ECO:0000259" key="7">
    <source>
        <dbReference type="PROSITE" id="PS50048"/>
    </source>
</evidence>
<dbReference type="AlphaFoldDB" id="A0A0B7K882"/>
<feature type="region of interest" description="Disordered" evidence="6">
    <location>
        <begin position="239"/>
        <end position="271"/>
    </location>
</feature>
<protein>
    <recommendedName>
        <fullName evidence="7">Zn(2)-C6 fungal-type domain-containing protein</fullName>
    </recommendedName>
</protein>
<dbReference type="Pfam" id="PF04082">
    <property type="entry name" value="Fungal_trans"/>
    <property type="match status" value="1"/>
</dbReference>
<dbReference type="EMBL" id="CDPU01000022">
    <property type="protein sequence ID" value="CEO51175.1"/>
    <property type="molecule type" value="Genomic_DNA"/>
</dbReference>
<evidence type="ECO:0000256" key="2">
    <source>
        <dbReference type="ARBA" id="ARBA00023015"/>
    </source>
</evidence>
<dbReference type="GO" id="GO:0000435">
    <property type="term" value="P:positive regulation of transcription from RNA polymerase II promoter by galactose"/>
    <property type="evidence" value="ECO:0007669"/>
    <property type="project" value="TreeGrafter"/>
</dbReference>
<dbReference type="Gene3D" id="4.10.240.10">
    <property type="entry name" value="Zn(2)-C6 fungal-type DNA-binding domain"/>
    <property type="match status" value="1"/>
</dbReference>
<dbReference type="GO" id="GO:0006351">
    <property type="term" value="P:DNA-templated transcription"/>
    <property type="evidence" value="ECO:0007669"/>
    <property type="project" value="InterPro"/>
</dbReference>
<dbReference type="SMART" id="SM00906">
    <property type="entry name" value="Fungal_trans"/>
    <property type="match status" value="1"/>
</dbReference>
<evidence type="ECO:0000256" key="1">
    <source>
        <dbReference type="ARBA" id="ARBA00022723"/>
    </source>
</evidence>
<gene>
    <name evidence="8" type="ORF">BN869_000007233_1</name>
</gene>
<feature type="compositionally biased region" description="Polar residues" evidence="6">
    <location>
        <begin position="1"/>
        <end position="10"/>
    </location>
</feature>
<dbReference type="InterPro" id="IPR036864">
    <property type="entry name" value="Zn2-C6_fun-type_DNA-bd_sf"/>
</dbReference>
<reference evidence="8" key="1">
    <citation type="submission" date="2015-01" db="EMBL/GenBank/DDBJ databases">
        <authorList>
            <person name="Durling Mikael"/>
        </authorList>
    </citation>
    <scope>NUCLEOTIDE SEQUENCE</scope>
</reference>
<dbReference type="GO" id="GO:0008270">
    <property type="term" value="F:zinc ion binding"/>
    <property type="evidence" value="ECO:0007669"/>
    <property type="project" value="InterPro"/>
</dbReference>